<feature type="region of interest" description="Disordered" evidence="1">
    <location>
        <begin position="1"/>
        <end position="44"/>
    </location>
</feature>
<comment type="caution">
    <text evidence="2">The sequence shown here is derived from an EMBL/GenBank/DDBJ whole genome shotgun (WGS) entry which is preliminary data.</text>
</comment>
<evidence type="ECO:0000313" key="3">
    <source>
        <dbReference type="Proteomes" id="UP000825729"/>
    </source>
</evidence>
<organism evidence="2 3">
    <name type="scientific">Aristolochia fimbriata</name>
    <name type="common">White veined hardy Dutchman's pipe vine</name>
    <dbReference type="NCBI Taxonomy" id="158543"/>
    <lineage>
        <taxon>Eukaryota</taxon>
        <taxon>Viridiplantae</taxon>
        <taxon>Streptophyta</taxon>
        <taxon>Embryophyta</taxon>
        <taxon>Tracheophyta</taxon>
        <taxon>Spermatophyta</taxon>
        <taxon>Magnoliopsida</taxon>
        <taxon>Magnoliidae</taxon>
        <taxon>Piperales</taxon>
        <taxon>Aristolochiaceae</taxon>
        <taxon>Aristolochia</taxon>
    </lineage>
</organism>
<protein>
    <submittedName>
        <fullName evidence="2">Uncharacterized protein</fullName>
    </submittedName>
</protein>
<gene>
    <name evidence="2" type="ORF">H6P81_011198</name>
</gene>
<dbReference type="AlphaFoldDB" id="A0AAV7EVB5"/>
<sequence>MGGFAVNDQNAPRANASSSSPAPNGGRQDTASAGASHGSKDQGFLFGVYHHPNVTAAAKTIRMDPEEFAVSNDPEIEKFVHHVKYAPTRRRRLPVFEEITGKENGFSKQ</sequence>
<reference evidence="2 3" key="1">
    <citation type="submission" date="2021-07" db="EMBL/GenBank/DDBJ databases">
        <title>The Aristolochia fimbriata genome: insights into angiosperm evolution, floral development and chemical biosynthesis.</title>
        <authorList>
            <person name="Jiao Y."/>
        </authorList>
    </citation>
    <scope>NUCLEOTIDE SEQUENCE [LARGE SCALE GENOMIC DNA]</scope>
    <source>
        <strain evidence="2">IBCAS-2021</strain>
        <tissue evidence="2">Leaf</tissue>
    </source>
</reference>
<dbReference type="Proteomes" id="UP000825729">
    <property type="component" value="Unassembled WGS sequence"/>
</dbReference>
<evidence type="ECO:0000256" key="1">
    <source>
        <dbReference type="SAM" id="MobiDB-lite"/>
    </source>
</evidence>
<proteinExistence type="predicted"/>
<keyword evidence="3" id="KW-1185">Reference proteome</keyword>
<feature type="compositionally biased region" description="Low complexity" evidence="1">
    <location>
        <begin position="10"/>
        <end position="24"/>
    </location>
</feature>
<accession>A0AAV7EVB5</accession>
<evidence type="ECO:0000313" key="2">
    <source>
        <dbReference type="EMBL" id="KAG9451233.1"/>
    </source>
</evidence>
<dbReference type="EMBL" id="JAINDJ010000004">
    <property type="protein sequence ID" value="KAG9451233.1"/>
    <property type="molecule type" value="Genomic_DNA"/>
</dbReference>
<name>A0AAV7EVB5_ARIFI</name>